<dbReference type="PROSITE" id="PS51186">
    <property type="entry name" value="GNAT"/>
    <property type="match status" value="1"/>
</dbReference>
<dbReference type="AlphaFoldDB" id="A0A2X2CYG6"/>
<dbReference type="Proteomes" id="UP000250443">
    <property type="component" value="Unassembled WGS sequence"/>
</dbReference>
<name>A0A2X2CYG6_PSELU</name>
<dbReference type="SUPFAM" id="SSF55729">
    <property type="entry name" value="Acyl-CoA N-acyltransferases (Nat)"/>
    <property type="match status" value="1"/>
</dbReference>
<protein>
    <submittedName>
        <fullName evidence="2">GNAT family acetyltransferase</fullName>
    </submittedName>
</protein>
<reference evidence="2 3" key="1">
    <citation type="submission" date="2018-06" db="EMBL/GenBank/DDBJ databases">
        <authorList>
            <consortium name="Pathogen Informatics"/>
            <person name="Doyle S."/>
        </authorList>
    </citation>
    <scope>NUCLEOTIDE SEQUENCE [LARGE SCALE GENOMIC DNA]</scope>
    <source>
        <strain evidence="2 3">NCTC11842</strain>
    </source>
</reference>
<accession>A0A2X2CYG6</accession>
<dbReference type="EMBL" id="UAUF01000014">
    <property type="protein sequence ID" value="SPZ11731.1"/>
    <property type="molecule type" value="Genomic_DNA"/>
</dbReference>
<dbReference type="InterPro" id="IPR000182">
    <property type="entry name" value="GNAT_dom"/>
</dbReference>
<organism evidence="2 3">
    <name type="scientific">Pseudomonas luteola</name>
    <dbReference type="NCBI Taxonomy" id="47886"/>
    <lineage>
        <taxon>Bacteria</taxon>
        <taxon>Pseudomonadati</taxon>
        <taxon>Pseudomonadota</taxon>
        <taxon>Gammaproteobacteria</taxon>
        <taxon>Pseudomonadales</taxon>
        <taxon>Pseudomonadaceae</taxon>
        <taxon>Pseudomonas</taxon>
    </lineage>
</organism>
<dbReference type="InterPro" id="IPR016181">
    <property type="entry name" value="Acyl_CoA_acyltransferase"/>
</dbReference>
<gene>
    <name evidence="2" type="ORF">NCTC11842_03982</name>
</gene>
<keyword evidence="2" id="KW-0808">Transferase</keyword>
<evidence type="ECO:0000259" key="1">
    <source>
        <dbReference type="PROSITE" id="PS51186"/>
    </source>
</evidence>
<evidence type="ECO:0000313" key="2">
    <source>
        <dbReference type="EMBL" id="SPZ11731.1"/>
    </source>
</evidence>
<evidence type="ECO:0000313" key="3">
    <source>
        <dbReference type="Proteomes" id="UP000250443"/>
    </source>
</evidence>
<proteinExistence type="predicted"/>
<dbReference type="Gene3D" id="3.40.630.30">
    <property type="match status" value="1"/>
</dbReference>
<feature type="domain" description="N-acetyltransferase" evidence="1">
    <location>
        <begin position="15"/>
        <end position="174"/>
    </location>
</feature>
<dbReference type="RefSeq" id="WP_010795737.1">
    <property type="nucleotide sequence ID" value="NZ_FQYS01000005.1"/>
</dbReference>
<sequence length="175" mass="19334">MVINGSKVRRNDDPLLIEAITALDDAQRQALLSLELHPEQIAFPGTPEAALMSLEEQSPRHVQGFTLLEAGLPAGLLLLKRPPLSPQWVSADACSLHALQIAARAQGRGLGKACLRALPELVCRQWPDIRHIQLAVDAHNESALGLYLKEGWIDEGRTYKGRVGLERRLTRRIDC</sequence>
<dbReference type="GO" id="GO:0016747">
    <property type="term" value="F:acyltransferase activity, transferring groups other than amino-acyl groups"/>
    <property type="evidence" value="ECO:0007669"/>
    <property type="project" value="InterPro"/>
</dbReference>
<dbReference type="Pfam" id="PF00583">
    <property type="entry name" value="Acetyltransf_1"/>
    <property type="match status" value="1"/>
</dbReference>